<keyword evidence="5" id="KW-1185">Reference proteome</keyword>
<organism evidence="4 5">
    <name type="scientific">Paractinoplanes toevensis</name>
    <dbReference type="NCBI Taxonomy" id="571911"/>
    <lineage>
        <taxon>Bacteria</taxon>
        <taxon>Bacillati</taxon>
        <taxon>Actinomycetota</taxon>
        <taxon>Actinomycetes</taxon>
        <taxon>Micromonosporales</taxon>
        <taxon>Micromonosporaceae</taxon>
        <taxon>Paractinoplanes</taxon>
    </lineage>
</organism>
<comment type="caution">
    <text evidence="4">The sequence shown here is derived from an EMBL/GenBank/DDBJ whole genome shotgun (WGS) entry which is preliminary data.</text>
</comment>
<dbReference type="Gene3D" id="2.80.10.50">
    <property type="match status" value="2"/>
</dbReference>
<feature type="signal peptide" evidence="2">
    <location>
        <begin position="1"/>
        <end position="21"/>
    </location>
</feature>
<dbReference type="Pfam" id="PF00652">
    <property type="entry name" value="Ricin_B_lectin"/>
    <property type="match status" value="1"/>
</dbReference>
<accession>A0A919TBL9</accession>
<feature type="compositionally biased region" description="Low complexity" evidence="1">
    <location>
        <begin position="170"/>
        <end position="218"/>
    </location>
</feature>
<evidence type="ECO:0000313" key="5">
    <source>
        <dbReference type="Proteomes" id="UP000677082"/>
    </source>
</evidence>
<reference evidence="4 5" key="1">
    <citation type="submission" date="2021-03" db="EMBL/GenBank/DDBJ databases">
        <title>Whole genome shotgun sequence of Actinoplanes toevensis NBRC 105298.</title>
        <authorList>
            <person name="Komaki H."/>
            <person name="Tamura T."/>
        </authorList>
    </citation>
    <scope>NUCLEOTIDE SEQUENCE [LARGE SCALE GENOMIC DNA]</scope>
    <source>
        <strain evidence="4 5">NBRC 105298</strain>
    </source>
</reference>
<feature type="chain" id="PRO_5039576219" description="Ricin B lectin domain-containing protein" evidence="2">
    <location>
        <begin position="22"/>
        <end position="600"/>
    </location>
</feature>
<dbReference type="CDD" id="cd00161">
    <property type="entry name" value="beta-trefoil_Ricin-like"/>
    <property type="match status" value="1"/>
</dbReference>
<sequence>MKKLALSRRWLFVSMAAMVMAAGGGFAALTASAATITPALPNTIEAVHSGKCLSSAGTGQPVTQQACSAGSAARQALRLTAVTGGYTIAPLSGTGCLAVYTGTPIRLDATCTAGAAQTFVATRSGDGYALKNVQNGRCVDVSGRSTANGAAVIHWRCTGQPNQQWRLTLPAGPSASPAGTPSTTTSTSTSAPEATTASTSATATASPSASTSAGPATGVCDRPAASSPQVRVTDVNVGSAVTGYGGEGDTEPLPTAIAATPDGGSWLAWLGTDSKVYLGRLDCEDKLVGTPTSFDGIDLQDVQADATGGVLLLTRRGDCHTGPLCGGTSSPCNTMHMIRFDTAGHQVWEQQVTNLTDARGGYDNGARFVWWYQHHGRLATDGSRYAAYFGVAITVQNGSCVDIHEGDRMQVVDAKGAPVTGQGFDFGCSHAWTSRIVWDPRTSKFVMVCATDNGCRIAQPVPYRTVVAGACDGTLFGGDLVLAKTSGYWTAWSQGGTARLEHFTTGASDQRVTTAAATSHPHLVSYGNDRMLLAWQSGTSMLAQVYDAGTAQTVGDQFTIAVRDHDYLAFKAYADGSAAYPAAGSSSTSIRIARVMPLAG</sequence>
<name>A0A919TBL9_9ACTN</name>
<dbReference type="SUPFAM" id="SSF50370">
    <property type="entry name" value="Ricin B-like lectins"/>
    <property type="match status" value="1"/>
</dbReference>
<evidence type="ECO:0000313" key="4">
    <source>
        <dbReference type="EMBL" id="GIM92428.1"/>
    </source>
</evidence>
<dbReference type="Proteomes" id="UP000677082">
    <property type="component" value="Unassembled WGS sequence"/>
</dbReference>
<dbReference type="EMBL" id="BOQN01000055">
    <property type="protein sequence ID" value="GIM92428.1"/>
    <property type="molecule type" value="Genomic_DNA"/>
</dbReference>
<gene>
    <name evidence="4" type="ORF">Ato02nite_042210</name>
</gene>
<evidence type="ECO:0000256" key="2">
    <source>
        <dbReference type="SAM" id="SignalP"/>
    </source>
</evidence>
<dbReference type="InterPro" id="IPR035992">
    <property type="entry name" value="Ricin_B-like_lectins"/>
</dbReference>
<evidence type="ECO:0000256" key="1">
    <source>
        <dbReference type="SAM" id="MobiDB-lite"/>
    </source>
</evidence>
<feature type="region of interest" description="Disordered" evidence="1">
    <location>
        <begin position="164"/>
        <end position="232"/>
    </location>
</feature>
<dbReference type="PROSITE" id="PS51318">
    <property type="entry name" value="TAT"/>
    <property type="match status" value="1"/>
</dbReference>
<feature type="domain" description="Ricin B lectin" evidence="3">
    <location>
        <begin position="37"/>
        <end position="168"/>
    </location>
</feature>
<dbReference type="InterPro" id="IPR006311">
    <property type="entry name" value="TAT_signal"/>
</dbReference>
<dbReference type="SMART" id="SM00458">
    <property type="entry name" value="RICIN"/>
    <property type="match status" value="1"/>
</dbReference>
<proteinExistence type="predicted"/>
<keyword evidence="2" id="KW-0732">Signal</keyword>
<protein>
    <recommendedName>
        <fullName evidence="3">Ricin B lectin domain-containing protein</fullName>
    </recommendedName>
</protein>
<dbReference type="InterPro" id="IPR000772">
    <property type="entry name" value="Ricin_B_lectin"/>
</dbReference>
<dbReference type="AlphaFoldDB" id="A0A919TBL9"/>
<evidence type="ECO:0000259" key="3">
    <source>
        <dbReference type="SMART" id="SM00458"/>
    </source>
</evidence>
<dbReference type="PROSITE" id="PS50231">
    <property type="entry name" value="RICIN_B_LECTIN"/>
    <property type="match status" value="1"/>
</dbReference>